<evidence type="ECO:0000256" key="1">
    <source>
        <dbReference type="SAM" id="SignalP"/>
    </source>
</evidence>
<feature type="signal peptide" evidence="1">
    <location>
        <begin position="1"/>
        <end position="25"/>
    </location>
</feature>
<dbReference type="AlphaFoldDB" id="A0A7J6QYF9"/>
<feature type="chain" id="PRO_5029870898" evidence="1">
    <location>
        <begin position="26"/>
        <end position="301"/>
    </location>
</feature>
<keyword evidence="1" id="KW-0732">Signal</keyword>
<proteinExistence type="predicted"/>
<evidence type="ECO:0000313" key="2">
    <source>
        <dbReference type="EMBL" id="KAF4712736.1"/>
    </source>
</evidence>
<keyword evidence="3" id="KW-1185">Reference proteome</keyword>
<name>A0A7J6QYF9_PEROL</name>
<gene>
    <name evidence="2" type="ORF">FOZ63_007564</name>
</gene>
<accession>A0A7J6QYF9</accession>
<dbReference type="Proteomes" id="UP000553632">
    <property type="component" value="Unassembled WGS sequence"/>
</dbReference>
<evidence type="ECO:0000313" key="3">
    <source>
        <dbReference type="Proteomes" id="UP000553632"/>
    </source>
</evidence>
<reference evidence="2 3" key="1">
    <citation type="submission" date="2020-04" db="EMBL/GenBank/DDBJ databases">
        <title>Perkinsus olseni comparative genomics.</title>
        <authorList>
            <person name="Bogema D.R."/>
        </authorList>
    </citation>
    <scope>NUCLEOTIDE SEQUENCE [LARGE SCALE GENOMIC DNA]</scope>
    <source>
        <strain evidence="2 3">ATCC PRA-207</strain>
    </source>
</reference>
<organism evidence="2 3">
    <name type="scientific">Perkinsus olseni</name>
    <name type="common">Perkinsus atlanticus</name>
    <dbReference type="NCBI Taxonomy" id="32597"/>
    <lineage>
        <taxon>Eukaryota</taxon>
        <taxon>Sar</taxon>
        <taxon>Alveolata</taxon>
        <taxon>Perkinsozoa</taxon>
        <taxon>Perkinsea</taxon>
        <taxon>Perkinsida</taxon>
        <taxon>Perkinsidae</taxon>
        <taxon>Perkinsus</taxon>
    </lineage>
</organism>
<dbReference type="EMBL" id="JABANO010029927">
    <property type="protein sequence ID" value="KAF4712736.1"/>
    <property type="molecule type" value="Genomic_DNA"/>
</dbReference>
<sequence length="301" mass="33468">MRSTAALSSATAAVLGAHMLQNAAASKIDYACHFPDDSTVPISCIVSAVKKHGVFHLGKSELVPVLYSQHTAKIGEDGTKEYISDTCTVNAYMNDGQSYLEGAERCYFPWLTGGGYMNYTSRPHGYSTSRPADGGEAYEQRHFQKLEMLPLDDVPFRRVGQPGDTVAVFTNDKPTEWNAYIKMGPKNLITGKRSLYTTFYKTVMEDDDDDDDDDDDLHWVKKEVSSRSTMGAKIEVHESTSGWGQAFFFKLGTSIRPGIYAMFLAFNANVYILFDKQATTGHTTASIPSPDYEGVFRKKRH</sequence>
<protein>
    <submittedName>
        <fullName evidence="2">Uncharacterized protein</fullName>
    </submittedName>
</protein>
<comment type="caution">
    <text evidence="2">The sequence shown here is derived from an EMBL/GenBank/DDBJ whole genome shotgun (WGS) entry which is preliminary data.</text>
</comment>